<evidence type="ECO:0000256" key="5">
    <source>
        <dbReference type="ARBA" id="ARBA00022842"/>
    </source>
</evidence>
<dbReference type="GO" id="GO:0046872">
    <property type="term" value="F:metal ion binding"/>
    <property type="evidence" value="ECO:0007669"/>
    <property type="project" value="UniProtKB-KW"/>
</dbReference>
<dbReference type="SUPFAM" id="SSF55811">
    <property type="entry name" value="Nudix"/>
    <property type="match status" value="1"/>
</dbReference>
<comment type="caution">
    <text evidence="8">The sequence shown here is derived from an EMBL/GenBank/DDBJ whole genome shotgun (WGS) entry which is preliminary data.</text>
</comment>
<proteinExistence type="predicted"/>
<dbReference type="PANTHER" id="PTHR11383:SF3">
    <property type="entry name" value="NAD(P)H PYROPHOSPHATASE NUDT13, MITOCHONDRIAL"/>
    <property type="match status" value="1"/>
</dbReference>
<dbReference type="InterPro" id="IPR049734">
    <property type="entry name" value="NudC-like_C"/>
</dbReference>
<dbReference type="EC" id="3.6.1.22" evidence="2"/>
<keyword evidence="6" id="KW-0520">NAD</keyword>
<dbReference type="Proteomes" id="UP000231638">
    <property type="component" value="Unassembled WGS sequence"/>
</dbReference>
<keyword evidence="3" id="KW-0479">Metal-binding</keyword>
<organism evidence="8 9">
    <name type="scientific">Sulfurospirillum cavolei</name>
    <dbReference type="NCBI Taxonomy" id="366522"/>
    <lineage>
        <taxon>Bacteria</taxon>
        <taxon>Pseudomonadati</taxon>
        <taxon>Campylobacterota</taxon>
        <taxon>Epsilonproteobacteria</taxon>
        <taxon>Campylobacterales</taxon>
        <taxon>Sulfurospirillaceae</taxon>
        <taxon>Sulfurospirillum</taxon>
    </lineage>
</organism>
<dbReference type="InterPro" id="IPR000086">
    <property type="entry name" value="NUDIX_hydrolase_dom"/>
</dbReference>
<dbReference type="PROSITE" id="PS51462">
    <property type="entry name" value="NUDIX"/>
    <property type="match status" value="1"/>
</dbReference>
<dbReference type="CDD" id="cd03429">
    <property type="entry name" value="NUDIX_NADH_pyrophosphatase_Nudt13"/>
    <property type="match status" value="1"/>
</dbReference>
<reference evidence="8 9" key="1">
    <citation type="journal article" date="2017" name="Front. Microbiol.">
        <title>Comparative Genomic Analysis of the Class Epsilonproteobacteria and Proposed Reclassification to Epsilonbacteraeota (phyl. nov.).</title>
        <authorList>
            <person name="Waite D.W."/>
            <person name="Vanwonterghem I."/>
            <person name="Rinke C."/>
            <person name="Parks D.H."/>
            <person name="Zhang Y."/>
            <person name="Takai K."/>
            <person name="Sievert S.M."/>
            <person name="Simon J."/>
            <person name="Campbell B.J."/>
            <person name="Hanson T.E."/>
            <person name="Woyke T."/>
            <person name="Klotz M.G."/>
            <person name="Hugenholtz P."/>
        </authorList>
    </citation>
    <scope>NUCLEOTIDE SEQUENCE [LARGE SCALE GENOMIC DNA]</scope>
    <source>
        <strain evidence="8">UBA11420</strain>
    </source>
</reference>
<dbReference type="EMBL" id="DLUG01000157">
    <property type="protein sequence ID" value="DAB36251.1"/>
    <property type="molecule type" value="Genomic_DNA"/>
</dbReference>
<evidence type="ECO:0000256" key="1">
    <source>
        <dbReference type="ARBA" id="ARBA00001946"/>
    </source>
</evidence>
<dbReference type="Gene3D" id="3.90.79.20">
    <property type="match status" value="1"/>
</dbReference>
<dbReference type="PANTHER" id="PTHR11383">
    <property type="entry name" value="NUCLEOSIDE DIPHOSPHATE-LINKED MOIETY X MOTIF 13"/>
    <property type="match status" value="1"/>
</dbReference>
<dbReference type="InterPro" id="IPR020084">
    <property type="entry name" value="NUDIX_hydrolase_CS"/>
</dbReference>
<comment type="cofactor">
    <cofactor evidence="1">
        <name>Mg(2+)</name>
        <dbReference type="ChEBI" id="CHEBI:18420"/>
    </cofactor>
</comment>
<evidence type="ECO:0000259" key="7">
    <source>
        <dbReference type="PROSITE" id="PS51462"/>
    </source>
</evidence>
<name>A0A2D3W4G0_9BACT</name>
<dbReference type="AlphaFoldDB" id="A0A2D3W4G0"/>
<keyword evidence="5" id="KW-0460">Magnesium</keyword>
<sequence length="278" mass="31996">MMLRSKKEDFAMANPIVPFFKPTQHEPNRFILAFSDDLVLLLPDLTFPSEEDLARFQEPTHRFDIAKNDRQTFSLYLWDGALEVNAPFEKRQLRSILPLVGDDLLEPLIRAKQLVHWLQDNRFCGRCGAPFSYFATMSSLKCTACGQLSFPKLSPACIVLITRGDEILLARSYHYANSMYSLIAGFVEAGESAEACVVREVKEEVGLEIEDLEYFGTQPWPFPHSFMIGFFARYKSGEIIIQEEELEDAKWFTKKTLPDLPYSTSIAYQMIQTWLQKH</sequence>
<dbReference type="STRING" id="366522.GCA_001548055_00936"/>
<dbReference type="NCBIfam" id="NF001299">
    <property type="entry name" value="PRK00241.1"/>
    <property type="match status" value="1"/>
</dbReference>
<dbReference type="GO" id="GO:0016787">
    <property type="term" value="F:hydrolase activity"/>
    <property type="evidence" value="ECO:0007669"/>
    <property type="project" value="UniProtKB-KW"/>
</dbReference>
<evidence type="ECO:0000256" key="2">
    <source>
        <dbReference type="ARBA" id="ARBA00012381"/>
    </source>
</evidence>
<protein>
    <recommendedName>
        <fullName evidence="2">NAD(+) diphosphatase</fullName>
        <ecNumber evidence="2">3.6.1.22</ecNumber>
    </recommendedName>
</protein>
<dbReference type="InterPro" id="IPR015797">
    <property type="entry name" value="NUDIX_hydrolase-like_dom_sf"/>
</dbReference>
<evidence type="ECO:0000313" key="9">
    <source>
        <dbReference type="Proteomes" id="UP000231638"/>
    </source>
</evidence>
<gene>
    <name evidence="8" type="ORF">CFH80_05810</name>
</gene>
<dbReference type="Pfam" id="PF00293">
    <property type="entry name" value="NUDIX"/>
    <property type="match status" value="1"/>
</dbReference>
<evidence type="ECO:0000313" key="8">
    <source>
        <dbReference type="EMBL" id="DAB36251.1"/>
    </source>
</evidence>
<dbReference type="PROSITE" id="PS00893">
    <property type="entry name" value="NUDIX_BOX"/>
    <property type="match status" value="1"/>
</dbReference>
<evidence type="ECO:0000256" key="4">
    <source>
        <dbReference type="ARBA" id="ARBA00022801"/>
    </source>
</evidence>
<evidence type="ECO:0000256" key="6">
    <source>
        <dbReference type="ARBA" id="ARBA00023027"/>
    </source>
</evidence>
<accession>A0A2D3W4G0</accession>
<keyword evidence="4" id="KW-0378">Hydrolase</keyword>
<feature type="domain" description="Nudix hydrolase" evidence="7">
    <location>
        <begin position="151"/>
        <end position="274"/>
    </location>
</feature>
<evidence type="ECO:0000256" key="3">
    <source>
        <dbReference type="ARBA" id="ARBA00022723"/>
    </source>
</evidence>
<dbReference type="Gene3D" id="3.90.79.10">
    <property type="entry name" value="Nucleoside Triphosphate Pyrophosphohydrolase"/>
    <property type="match status" value="1"/>
</dbReference>